<dbReference type="Proteomes" id="UP000316270">
    <property type="component" value="Chromosome 8"/>
</dbReference>
<dbReference type="CDD" id="cd18186">
    <property type="entry name" value="BTB_POZ_ZBTB_KLHL-like"/>
    <property type="match status" value="1"/>
</dbReference>
<evidence type="ECO:0000259" key="1">
    <source>
        <dbReference type="PROSITE" id="PS50097"/>
    </source>
</evidence>
<organism evidence="2 3">
    <name type="scientific">Venturia effusa</name>
    <dbReference type="NCBI Taxonomy" id="50376"/>
    <lineage>
        <taxon>Eukaryota</taxon>
        <taxon>Fungi</taxon>
        <taxon>Dikarya</taxon>
        <taxon>Ascomycota</taxon>
        <taxon>Pezizomycotina</taxon>
        <taxon>Dothideomycetes</taxon>
        <taxon>Pleosporomycetidae</taxon>
        <taxon>Venturiales</taxon>
        <taxon>Venturiaceae</taxon>
        <taxon>Venturia</taxon>
    </lineage>
</organism>
<sequence>MSVSNYKYLQPQSQWKPDFNNIDQTIVTIKIGSEAKDFHIHRELLCKASPYFESAFQGRFVEAQDRAITLDDVSTRTFEIVQRWLYSGVLVLPSDSDAYLHPKATDPRAKFCVDCEKLLSFDGMTHRNEDLLDIFVLADKYNLPLLRRETMITWQHLDEITHTCSDIQSICKIHDKLPASSVLCAYVADMYVCHWDPNFDDCPTCQSEDLACFTAENLPRSFMFKVMTKLHHNAANNVLAPGKIDWCEYHEHDGEEEMEACRAQRKLEGRIGADEYMDGMDT</sequence>
<dbReference type="Gene3D" id="3.30.710.10">
    <property type="entry name" value="Potassium Channel Kv1.1, Chain A"/>
    <property type="match status" value="1"/>
</dbReference>
<reference evidence="2 3" key="1">
    <citation type="submission" date="2019-07" db="EMBL/GenBank/DDBJ databases">
        <title>Finished genome of Venturia effusa.</title>
        <authorList>
            <person name="Young C.A."/>
            <person name="Cox M.P."/>
            <person name="Ganley A.R.D."/>
            <person name="David W.J."/>
        </authorList>
    </citation>
    <scope>NUCLEOTIDE SEQUENCE [LARGE SCALE GENOMIC DNA]</scope>
    <source>
        <strain evidence="3">albino</strain>
    </source>
</reference>
<dbReference type="InterPro" id="IPR000210">
    <property type="entry name" value="BTB/POZ_dom"/>
</dbReference>
<dbReference type="STRING" id="50376.A0A517LAU0"/>
<gene>
    <name evidence="2" type="ORF">FKW77_004101</name>
</gene>
<feature type="domain" description="BTB" evidence="1">
    <location>
        <begin position="25"/>
        <end position="94"/>
    </location>
</feature>
<name>A0A517LAU0_9PEZI</name>
<dbReference type="PANTHER" id="PTHR47843">
    <property type="entry name" value="BTB DOMAIN-CONTAINING PROTEIN-RELATED"/>
    <property type="match status" value="1"/>
</dbReference>
<dbReference type="PANTHER" id="PTHR47843:SF2">
    <property type="entry name" value="BTB DOMAIN-CONTAINING PROTEIN"/>
    <property type="match status" value="1"/>
</dbReference>
<dbReference type="EMBL" id="CP042192">
    <property type="protein sequence ID" value="QDS72752.1"/>
    <property type="molecule type" value="Genomic_DNA"/>
</dbReference>
<dbReference type="PROSITE" id="PS50097">
    <property type="entry name" value="BTB"/>
    <property type="match status" value="1"/>
</dbReference>
<protein>
    <recommendedName>
        <fullName evidence="1">BTB domain-containing protein</fullName>
    </recommendedName>
</protein>
<accession>A0A517LAU0</accession>
<keyword evidence="3" id="KW-1185">Reference proteome</keyword>
<dbReference type="AlphaFoldDB" id="A0A517LAU0"/>
<dbReference type="Pfam" id="PF00651">
    <property type="entry name" value="BTB"/>
    <property type="match status" value="1"/>
</dbReference>
<evidence type="ECO:0000313" key="3">
    <source>
        <dbReference type="Proteomes" id="UP000316270"/>
    </source>
</evidence>
<dbReference type="SUPFAM" id="SSF54695">
    <property type="entry name" value="POZ domain"/>
    <property type="match status" value="1"/>
</dbReference>
<evidence type="ECO:0000313" key="2">
    <source>
        <dbReference type="EMBL" id="QDS72752.1"/>
    </source>
</evidence>
<dbReference type="InterPro" id="IPR011333">
    <property type="entry name" value="SKP1/BTB/POZ_sf"/>
</dbReference>
<proteinExistence type="predicted"/>
<dbReference type="OrthoDB" id="194443at2759"/>
<dbReference type="SMART" id="SM00225">
    <property type="entry name" value="BTB"/>
    <property type="match status" value="1"/>
</dbReference>